<feature type="transmembrane region" description="Helical" evidence="1">
    <location>
        <begin position="12"/>
        <end position="36"/>
    </location>
</feature>
<dbReference type="EMBL" id="MU157841">
    <property type="protein sequence ID" value="KAF9530160.1"/>
    <property type="molecule type" value="Genomic_DNA"/>
</dbReference>
<gene>
    <name evidence="2" type="ORF">CPB83DRAFT_187072</name>
</gene>
<protein>
    <submittedName>
        <fullName evidence="2">Uncharacterized protein</fullName>
    </submittedName>
</protein>
<dbReference type="AlphaFoldDB" id="A0A9P6EJD7"/>
<evidence type="ECO:0000313" key="3">
    <source>
        <dbReference type="Proteomes" id="UP000807306"/>
    </source>
</evidence>
<proteinExistence type="predicted"/>
<accession>A0A9P6EJD7</accession>
<organism evidence="2 3">
    <name type="scientific">Crepidotus variabilis</name>
    <dbReference type="NCBI Taxonomy" id="179855"/>
    <lineage>
        <taxon>Eukaryota</taxon>
        <taxon>Fungi</taxon>
        <taxon>Dikarya</taxon>
        <taxon>Basidiomycota</taxon>
        <taxon>Agaricomycotina</taxon>
        <taxon>Agaricomycetes</taxon>
        <taxon>Agaricomycetidae</taxon>
        <taxon>Agaricales</taxon>
        <taxon>Agaricineae</taxon>
        <taxon>Crepidotaceae</taxon>
        <taxon>Crepidotus</taxon>
    </lineage>
</organism>
<evidence type="ECO:0000313" key="2">
    <source>
        <dbReference type="EMBL" id="KAF9530160.1"/>
    </source>
</evidence>
<keyword evidence="3" id="KW-1185">Reference proteome</keyword>
<reference evidence="2" key="1">
    <citation type="submission" date="2020-11" db="EMBL/GenBank/DDBJ databases">
        <authorList>
            <consortium name="DOE Joint Genome Institute"/>
            <person name="Ahrendt S."/>
            <person name="Riley R."/>
            <person name="Andreopoulos W."/>
            <person name="Labutti K."/>
            <person name="Pangilinan J."/>
            <person name="Ruiz-Duenas F.J."/>
            <person name="Barrasa J.M."/>
            <person name="Sanchez-Garcia M."/>
            <person name="Camarero S."/>
            <person name="Miyauchi S."/>
            <person name="Serrano A."/>
            <person name="Linde D."/>
            <person name="Babiker R."/>
            <person name="Drula E."/>
            <person name="Ayuso-Fernandez I."/>
            <person name="Pacheco R."/>
            <person name="Padilla G."/>
            <person name="Ferreira P."/>
            <person name="Barriuso J."/>
            <person name="Kellner H."/>
            <person name="Castanera R."/>
            <person name="Alfaro M."/>
            <person name="Ramirez L."/>
            <person name="Pisabarro A.G."/>
            <person name="Kuo A."/>
            <person name="Tritt A."/>
            <person name="Lipzen A."/>
            <person name="He G."/>
            <person name="Yan M."/>
            <person name="Ng V."/>
            <person name="Cullen D."/>
            <person name="Martin F."/>
            <person name="Rosso M.-N."/>
            <person name="Henrissat B."/>
            <person name="Hibbett D."/>
            <person name="Martinez A.T."/>
            <person name="Grigoriev I.V."/>
        </authorList>
    </citation>
    <scope>NUCLEOTIDE SEQUENCE</scope>
    <source>
        <strain evidence="2">CBS 506.95</strain>
    </source>
</reference>
<keyword evidence="1" id="KW-1133">Transmembrane helix</keyword>
<name>A0A9P6EJD7_9AGAR</name>
<evidence type="ECO:0000256" key="1">
    <source>
        <dbReference type="SAM" id="Phobius"/>
    </source>
</evidence>
<keyword evidence="1" id="KW-0812">Transmembrane</keyword>
<sequence>MADQQASSAHPVFFLTTCVFFGRILGFISCLTRFLSPIFKLSDWRRHSGPG</sequence>
<comment type="caution">
    <text evidence="2">The sequence shown here is derived from an EMBL/GenBank/DDBJ whole genome shotgun (WGS) entry which is preliminary data.</text>
</comment>
<keyword evidence="1" id="KW-0472">Membrane</keyword>
<dbReference type="Proteomes" id="UP000807306">
    <property type="component" value="Unassembled WGS sequence"/>
</dbReference>